<name>A0ABV5GQI9_9FLAO</name>
<accession>A0ABV5GQI9</accession>
<reference evidence="1 2" key="1">
    <citation type="submission" date="2024-09" db="EMBL/GenBank/DDBJ databases">
        <authorList>
            <person name="Sun Q."/>
            <person name="Mori K."/>
        </authorList>
    </citation>
    <scope>NUCLEOTIDE SEQUENCE [LARGE SCALE GENOMIC DNA]</scope>
    <source>
        <strain evidence="1 2">CECT 7955</strain>
    </source>
</reference>
<comment type="caution">
    <text evidence="1">The sequence shown here is derived from an EMBL/GenBank/DDBJ whole genome shotgun (WGS) entry which is preliminary data.</text>
</comment>
<gene>
    <name evidence="1" type="ORF">ACFFVF_14175</name>
</gene>
<organism evidence="1 2">
    <name type="scientific">Flavobacterium jumunjinense</name>
    <dbReference type="NCBI Taxonomy" id="998845"/>
    <lineage>
        <taxon>Bacteria</taxon>
        <taxon>Pseudomonadati</taxon>
        <taxon>Bacteroidota</taxon>
        <taxon>Flavobacteriia</taxon>
        <taxon>Flavobacteriales</taxon>
        <taxon>Flavobacteriaceae</taxon>
        <taxon>Flavobacterium</taxon>
    </lineage>
</organism>
<dbReference type="RefSeq" id="WP_236455248.1">
    <property type="nucleotide sequence ID" value="NZ_CBCSGE010000004.1"/>
</dbReference>
<evidence type="ECO:0000313" key="2">
    <source>
        <dbReference type="Proteomes" id="UP001589607"/>
    </source>
</evidence>
<dbReference type="EMBL" id="JBHMEY010000060">
    <property type="protein sequence ID" value="MFB9097665.1"/>
    <property type="molecule type" value="Genomic_DNA"/>
</dbReference>
<keyword evidence="2" id="KW-1185">Reference proteome</keyword>
<protein>
    <submittedName>
        <fullName evidence="1">Uncharacterized protein</fullName>
    </submittedName>
</protein>
<proteinExistence type="predicted"/>
<evidence type="ECO:0000313" key="1">
    <source>
        <dbReference type="EMBL" id="MFB9097665.1"/>
    </source>
</evidence>
<dbReference type="Proteomes" id="UP001589607">
    <property type="component" value="Unassembled WGS sequence"/>
</dbReference>
<sequence>MKNTLTIILILIRFLTFGQEKKLTEIDNEVNSIDKDSILTIKEFNLENHTLKVWLNDKNQILKIVENRNVNYGEIKSTIYLKGTKPIKTIESENIYFYLTDSLAKIKGYSIDLREEYTATSYIINWNKKQRKLIITGKPTGESNISFELKKYEGIIRKSEKLISE</sequence>